<accession>A0AC58HQS8</accession>
<proteinExistence type="predicted"/>
<gene>
    <name evidence="2" type="primary">ccdc175</name>
</gene>
<organism evidence="1 2">
    <name type="scientific">Danio rerio</name>
    <name type="common">Zebrafish</name>
    <name type="synonym">Brachydanio rerio</name>
    <dbReference type="NCBI Taxonomy" id="7955"/>
    <lineage>
        <taxon>Eukaryota</taxon>
        <taxon>Metazoa</taxon>
        <taxon>Chordata</taxon>
        <taxon>Craniata</taxon>
        <taxon>Vertebrata</taxon>
        <taxon>Euteleostomi</taxon>
        <taxon>Actinopterygii</taxon>
        <taxon>Neopterygii</taxon>
        <taxon>Teleostei</taxon>
        <taxon>Ostariophysi</taxon>
        <taxon>Cypriniformes</taxon>
        <taxon>Danionidae</taxon>
        <taxon>Danioninae</taxon>
        <taxon>Danio</taxon>
    </lineage>
</organism>
<sequence>MATCLVPDFPAVRIVLEHLSELDKRLREEGVSFSQEASHHLTETAEAIKELESARKAARERLEVETIETSKLRHRKVNLQDDIKREIAVCVTAARESNATALNRLRSELKAAVDDIQSMEDKQQLIEQENAALLQGRENITRNYEDAVDQLNQMLSKKVDTQMLLKEKQNEIQSLKDKIAQVEMAQQILKENRIQRNKIFTESKHSVQKELEQIVLKIKEQRKINAETRRETDSITSELQDKEDTVTQCENHISQLEKNIAKLTASKVHCQERLHKAIGKTEELECQKEFHERELLELAEAFEQKVQAIQEQIEKIENELGEEQKVKSALSEQCAKLSDIFSAQSREEDDMIAEQNSLSKRLEESKQIQDEDIISIAKLKYAIKNIKRETGQLHDANIISADVFRKSTLELEGQLAKHNISRPEFEAEREKIRQSLKTLKEEHEQHVKEMNTAIEQTQKRYEELLKEEKKLQDHTLLNSVIEGLTNELTSTEEDGKQMETNYQAELQQLTREAESITQTQMEKEQELKVQESSLEMAESQFDTERLKHQTLKRQISELENQKNHLELSVQKITRQTAALIQPKDDLKRELMTLREKHMEMLTANAAEINAVETNIYENGVMLERVMMENSRLHVCIELMKEEIMAAKKDKEKYIQEAEWMNEEVQSIFKSLIDTWTTDVLFTEESADQDQKIVEDINSLLERIQERKHHIGNINNKLEKELVGIRSMLEKTNYKKSGLVR</sequence>
<protein>
    <submittedName>
        <fullName evidence="2">Coiled-coil domain-containing protein 175 isoform X2</fullName>
    </submittedName>
</protein>
<evidence type="ECO:0000313" key="2">
    <source>
        <dbReference type="RefSeq" id="XP_073784346.1"/>
    </source>
</evidence>
<reference evidence="2" key="1">
    <citation type="submission" date="2025-08" db="UniProtKB">
        <authorList>
            <consortium name="RefSeq"/>
        </authorList>
    </citation>
    <scope>IDENTIFICATION</scope>
    <source>
        <strain evidence="2">Tuebingen</strain>
        <tissue evidence="2">Fibroblasts and whole tissue</tissue>
    </source>
</reference>
<dbReference type="Proteomes" id="UP000000437">
    <property type="component" value="Chromosome 17"/>
</dbReference>
<name>A0AC58HQS8_DANRE</name>
<evidence type="ECO:0000313" key="1">
    <source>
        <dbReference type="Proteomes" id="UP000000437"/>
    </source>
</evidence>
<keyword evidence="1" id="KW-1185">Reference proteome</keyword>
<dbReference type="RefSeq" id="XP_073784346.1">
    <property type="nucleotide sequence ID" value="XM_073928245.1"/>
</dbReference>